<gene>
    <name evidence="8" type="ORF">G6R27_01325</name>
</gene>
<dbReference type="Proteomes" id="UP001519418">
    <property type="component" value="Unassembled WGS sequence"/>
</dbReference>
<dbReference type="PROSITE" id="PS50110">
    <property type="entry name" value="RESPONSE_REGULATORY"/>
    <property type="match status" value="1"/>
</dbReference>
<evidence type="ECO:0000256" key="1">
    <source>
        <dbReference type="ARBA" id="ARBA00022553"/>
    </source>
</evidence>
<dbReference type="EMBL" id="JAAMFI010000001">
    <property type="protein sequence ID" value="MBS9334677.1"/>
    <property type="molecule type" value="Genomic_DNA"/>
</dbReference>
<evidence type="ECO:0000256" key="5">
    <source>
        <dbReference type="PROSITE-ProRule" id="PRU00169"/>
    </source>
</evidence>
<keyword evidence="1 5" id="KW-0597">Phosphoprotein</keyword>
<evidence type="ECO:0000259" key="7">
    <source>
        <dbReference type="PROSITE" id="PS50110"/>
    </source>
</evidence>
<reference evidence="8 9" key="1">
    <citation type="submission" date="2020-02" db="EMBL/GenBank/DDBJ databases">
        <title>Fructobacillus sp. isolated from paper mulberry of Taiwan.</title>
        <authorList>
            <person name="Lin S.-T."/>
        </authorList>
    </citation>
    <scope>NUCLEOTIDE SEQUENCE [LARGE SCALE GENOMIC DNA]</scope>
    <source>
        <strain evidence="8 9">M1-10</strain>
    </source>
</reference>
<dbReference type="InterPro" id="IPR016032">
    <property type="entry name" value="Sig_transdc_resp-reg_C-effctor"/>
</dbReference>
<dbReference type="SUPFAM" id="SSF52172">
    <property type="entry name" value="CheY-like"/>
    <property type="match status" value="1"/>
</dbReference>
<organism evidence="8 9">
    <name type="scientific">Fructobacillus papyriferae</name>
    <dbReference type="NCBI Taxonomy" id="2713171"/>
    <lineage>
        <taxon>Bacteria</taxon>
        <taxon>Bacillati</taxon>
        <taxon>Bacillota</taxon>
        <taxon>Bacilli</taxon>
        <taxon>Lactobacillales</taxon>
        <taxon>Lactobacillaceae</taxon>
        <taxon>Fructobacillus</taxon>
    </lineage>
</organism>
<keyword evidence="4" id="KW-0804">Transcription</keyword>
<dbReference type="SMART" id="SM00421">
    <property type="entry name" value="HTH_LUXR"/>
    <property type="match status" value="1"/>
</dbReference>
<name>A0ABS5QRU0_9LACO</name>
<dbReference type="InterPro" id="IPR000792">
    <property type="entry name" value="Tscrpt_reg_LuxR_C"/>
</dbReference>
<dbReference type="InterPro" id="IPR001789">
    <property type="entry name" value="Sig_transdc_resp-reg_receiver"/>
</dbReference>
<dbReference type="InterPro" id="IPR058245">
    <property type="entry name" value="NreC/VraR/RcsB-like_REC"/>
</dbReference>
<dbReference type="PANTHER" id="PTHR43214">
    <property type="entry name" value="TWO-COMPONENT RESPONSE REGULATOR"/>
    <property type="match status" value="1"/>
</dbReference>
<evidence type="ECO:0000259" key="6">
    <source>
        <dbReference type="PROSITE" id="PS50043"/>
    </source>
</evidence>
<dbReference type="CDD" id="cd06170">
    <property type="entry name" value="LuxR_C_like"/>
    <property type="match status" value="1"/>
</dbReference>
<protein>
    <submittedName>
        <fullName evidence="8">Response regulator transcription factor</fullName>
    </submittedName>
</protein>
<keyword evidence="3" id="KW-0238">DNA-binding</keyword>
<evidence type="ECO:0000313" key="9">
    <source>
        <dbReference type="Proteomes" id="UP001519418"/>
    </source>
</evidence>
<dbReference type="InterPro" id="IPR039420">
    <property type="entry name" value="WalR-like"/>
</dbReference>
<dbReference type="PRINTS" id="PR00038">
    <property type="entry name" value="HTHLUXR"/>
</dbReference>
<comment type="caution">
    <text evidence="8">The sequence shown here is derived from an EMBL/GenBank/DDBJ whole genome shotgun (WGS) entry which is preliminary data.</text>
</comment>
<dbReference type="Pfam" id="PF00196">
    <property type="entry name" value="GerE"/>
    <property type="match status" value="1"/>
</dbReference>
<evidence type="ECO:0000313" key="8">
    <source>
        <dbReference type="EMBL" id="MBS9334677.1"/>
    </source>
</evidence>
<evidence type="ECO:0000256" key="4">
    <source>
        <dbReference type="ARBA" id="ARBA00023163"/>
    </source>
</evidence>
<feature type="domain" description="Response regulatory" evidence="7">
    <location>
        <begin position="2"/>
        <end position="119"/>
    </location>
</feature>
<keyword evidence="2" id="KW-0805">Transcription regulation</keyword>
<evidence type="ECO:0000256" key="3">
    <source>
        <dbReference type="ARBA" id="ARBA00023125"/>
    </source>
</evidence>
<feature type="modified residue" description="4-aspartylphosphate" evidence="5">
    <location>
        <position position="54"/>
    </location>
</feature>
<keyword evidence="9" id="KW-1185">Reference proteome</keyword>
<dbReference type="SUPFAM" id="SSF46894">
    <property type="entry name" value="C-terminal effector domain of the bipartite response regulators"/>
    <property type="match status" value="1"/>
</dbReference>
<evidence type="ECO:0000256" key="2">
    <source>
        <dbReference type="ARBA" id="ARBA00023015"/>
    </source>
</evidence>
<dbReference type="InterPro" id="IPR011006">
    <property type="entry name" value="CheY-like_superfamily"/>
</dbReference>
<proteinExistence type="predicted"/>
<dbReference type="CDD" id="cd17535">
    <property type="entry name" value="REC_NarL-like"/>
    <property type="match status" value="1"/>
</dbReference>
<dbReference type="Pfam" id="PF00072">
    <property type="entry name" value="Response_reg"/>
    <property type="match status" value="1"/>
</dbReference>
<accession>A0ABS5QRU0</accession>
<dbReference type="PROSITE" id="PS50043">
    <property type="entry name" value="HTH_LUXR_2"/>
    <property type="match status" value="1"/>
</dbReference>
<dbReference type="RefSeq" id="WP_213819288.1">
    <property type="nucleotide sequence ID" value="NZ_JAAMFI010000001.1"/>
</dbReference>
<feature type="domain" description="HTH luxR-type" evidence="6">
    <location>
        <begin position="140"/>
        <end position="205"/>
    </location>
</feature>
<sequence>MKVLIVDDHMIVREGLKLILENDESDFQVMEAADGKEAIGVLDKHSEIGLLLLDIKMTPVDGIEVMRFISEKYPNLPVIVLTTFDSDDVVKEMLRLGAKSFLLKDADSQKILSTIHQVLAGNTVLSTEMAQKAFRTRPVQPQPGQQLTKREKEILTLLVAGYRNKAIAEQIYVSERTVKNELTQIYNQFGVSSRSEAVAYAFKYHLVNEGED</sequence>
<dbReference type="Gene3D" id="3.40.50.2300">
    <property type="match status" value="1"/>
</dbReference>
<dbReference type="SMART" id="SM00448">
    <property type="entry name" value="REC"/>
    <property type="match status" value="1"/>
</dbReference>